<dbReference type="Gene3D" id="3.20.20.140">
    <property type="entry name" value="Metal-dependent hydrolases"/>
    <property type="match status" value="1"/>
</dbReference>
<protein>
    <submittedName>
        <fullName evidence="2">2-pyrone-4,6-dicarboxylate hydrolase</fullName>
    </submittedName>
</protein>
<evidence type="ECO:0000313" key="2">
    <source>
        <dbReference type="EMBL" id="RAI43747.1"/>
    </source>
</evidence>
<dbReference type="InterPro" id="IPR006311">
    <property type="entry name" value="TAT_signal"/>
</dbReference>
<reference evidence="2 3" key="1">
    <citation type="submission" date="2017-07" db="EMBL/GenBank/DDBJ databases">
        <title>Draft Genome Sequences of Select Purple Nonsulfur Bacteria.</title>
        <authorList>
            <person name="Lasarre B."/>
            <person name="Mckinlay J.B."/>
        </authorList>
    </citation>
    <scope>NUCLEOTIDE SEQUENCE [LARGE SCALE GENOMIC DNA]</scope>
    <source>
        <strain evidence="2 3">DSM 5909</strain>
    </source>
</reference>
<dbReference type="PANTHER" id="PTHR35563:SF2">
    <property type="entry name" value="BARREL METAL-DEPENDENT HYDROLASE, PUTATIVE (AFU_ORTHOLOGUE AFUA_1G16240)-RELATED"/>
    <property type="match status" value="1"/>
</dbReference>
<comment type="caution">
    <text evidence="2">The sequence shown here is derived from an EMBL/GenBank/DDBJ whole genome shotgun (WGS) entry which is preliminary data.</text>
</comment>
<name>A0A327KZZ7_9BRAD</name>
<evidence type="ECO:0000259" key="1">
    <source>
        <dbReference type="Pfam" id="PF04909"/>
    </source>
</evidence>
<dbReference type="OrthoDB" id="9787654at2"/>
<dbReference type="Pfam" id="PF04909">
    <property type="entry name" value="Amidohydro_2"/>
    <property type="match status" value="1"/>
</dbReference>
<keyword evidence="2" id="KW-0378">Hydrolase</keyword>
<dbReference type="InterPro" id="IPR052358">
    <property type="entry name" value="Aro_Compnd_Degr_Hydrolases"/>
</dbReference>
<sequence>MRRNDVDRRTLLQAAAGLGLAAGLGTGLGTAPARADAVPFSAGTERPKLVAPPGACDCHHHIYDTRFPYIPGATLKPPPATASDYRLLQKRLGTTRNVVVTPSTYGTDNSCTLDAIAQLGPGARGVAVIGPDITDAELKRLDAGGIRGVRFNISRGAAATVEMMEPLSRRIAPLGWHVQVHIAGKELPSIADVLNKVASPIVFDHLGRIPQPAGRDHPAFGVIARLLEKGRTWVKLSEADRESKSGPPRYEDTGRLVAAFIALAPERLVWGSDWPHPAATNGEVPLEDDAALLDLMLDWAPDAALRHRILVDNPAVLYGFPKA</sequence>
<dbReference type="EMBL" id="NPEX01000073">
    <property type="protein sequence ID" value="RAI43747.1"/>
    <property type="molecule type" value="Genomic_DNA"/>
</dbReference>
<gene>
    <name evidence="2" type="ORF">CH341_12815</name>
</gene>
<accession>A0A327KZZ7</accession>
<dbReference type="RefSeq" id="WP_111419428.1">
    <property type="nucleotide sequence ID" value="NZ_NPEX01000073.1"/>
</dbReference>
<dbReference type="SUPFAM" id="SSF51556">
    <property type="entry name" value="Metallo-dependent hydrolases"/>
    <property type="match status" value="1"/>
</dbReference>
<keyword evidence="3" id="KW-1185">Reference proteome</keyword>
<dbReference type="PROSITE" id="PS51318">
    <property type="entry name" value="TAT"/>
    <property type="match status" value="1"/>
</dbReference>
<dbReference type="Proteomes" id="UP000249130">
    <property type="component" value="Unassembled WGS sequence"/>
</dbReference>
<dbReference type="AlphaFoldDB" id="A0A327KZZ7"/>
<dbReference type="InterPro" id="IPR006680">
    <property type="entry name" value="Amidohydro-rel"/>
</dbReference>
<dbReference type="PANTHER" id="PTHR35563">
    <property type="entry name" value="BARREL METAL-DEPENDENT HYDROLASE, PUTATIVE (AFU_ORTHOLOGUE AFUA_1G16240)-RELATED"/>
    <property type="match status" value="1"/>
</dbReference>
<organism evidence="2 3">
    <name type="scientific">Rhodoplanes roseus</name>
    <dbReference type="NCBI Taxonomy" id="29409"/>
    <lineage>
        <taxon>Bacteria</taxon>
        <taxon>Pseudomonadati</taxon>
        <taxon>Pseudomonadota</taxon>
        <taxon>Alphaproteobacteria</taxon>
        <taxon>Hyphomicrobiales</taxon>
        <taxon>Nitrobacteraceae</taxon>
        <taxon>Rhodoplanes</taxon>
    </lineage>
</organism>
<evidence type="ECO:0000313" key="3">
    <source>
        <dbReference type="Proteomes" id="UP000249130"/>
    </source>
</evidence>
<dbReference type="GO" id="GO:0016787">
    <property type="term" value="F:hydrolase activity"/>
    <property type="evidence" value="ECO:0007669"/>
    <property type="project" value="UniProtKB-KW"/>
</dbReference>
<feature type="domain" description="Amidohydrolase-related" evidence="1">
    <location>
        <begin position="56"/>
        <end position="320"/>
    </location>
</feature>
<proteinExistence type="predicted"/>
<dbReference type="InterPro" id="IPR032466">
    <property type="entry name" value="Metal_Hydrolase"/>
</dbReference>